<dbReference type="AlphaFoldDB" id="A0AA49FN42"/>
<evidence type="ECO:0000256" key="2">
    <source>
        <dbReference type="RuleBase" id="RU362080"/>
    </source>
</evidence>
<dbReference type="KEGG" id="npv:OHM77_04585"/>
<evidence type="ECO:0000313" key="3">
    <source>
        <dbReference type="EMBL" id="WIM06548.1"/>
    </source>
</evidence>
<reference evidence="3" key="1">
    <citation type="journal article" date="2023" name="Nat. Microbiol.">
        <title>Enrichment and characterization of a nitric oxide-reducing microbial community in a continuous bioreactor.</title>
        <authorList>
            <person name="Garrido-Amador P."/>
            <person name="Stortenbeker N."/>
            <person name="Wessels H.J.C.T."/>
            <person name="Speth D.R."/>
            <person name="Garcia-Heredia I."/>
            <person name="Kartal B."/>
        </authorList>
    </citation>
    <scope>NUCLEOTIDE SEQUENCE</scope>
    <source>
        <strain evidence="3">MAG1</strain>
    </source>
</reference>
<dbReference type="InterPro" id="IPR036165">
    <property type="entry name" value="YefM-like_sf"/>
</dbReference>
<sequence>MQTVSLFDAKTHLSRLVDQIATGAETEIVISRNGKPVARVVPIGTDASRRIGLARGEFEVPDDIDAHNAEVAALFLGGR</sequence>
<name>A0AA49FN42_9PROT</name>
<dbReference type="SUPFAM" id="SSF143120">
    <property type="entry name" value="YefM-like"/>
    <property type="match status" value="1"/>
</dbReference>
<dbReference type="Gene3D" id="3.40.1620.10">
    <property type="entry name" value="YefM-like domain"/>
    <property type="match status" value="1"/>
</dbReference>
<comment type="similarity">
    <text evidence="1 2">Belongs to the phD/YefM antitoxin family.</text>
</comment>
<dbReference type="InterPro" id="IPR006442">
    <property type="entry name" value="Antitoxin_Phd/YefM"/>
</dbReference>
<dbReference type="Pfam" id="PF02604">
    <property type="entry name" value="PhdYeFM_antitox"/>
    <property type="match status" value="1"/>
</dbReference>
<proteinExistence type="inferred from homology"/>
<gene>
    <name evidence="3" type="ORF">OHM77_04585</name>
</gene>
<dbReference type="EMBL" id="CP107246">
    <property type="protein sequence ID" value="WIM06548.1"/>
    <property type="molecule type" value="Genomic_DNA"/>
</dbReference>
<evidence type="ECO:0000256" key="1">
    <source>
        <dbReference type="ARBA" id="ARBA00009981"/>
    </source>
</evidence>
<dbReference type="Proteomes" id="UP001234916">
    <property type="component" value="Chromosome"/>
</dbReference>
<protein>
    <recommendedName>
        <fullName evidence="2">Antitoxin</fullName>
    </recommendedName>
</protein>
<organism evidence="3">
    <name type="scientific">Candidatus Nitricoxidivorans perseverans</name>
    <dbReference type="NCBI Taxonomy" id="2975601"/>
    <lineage>
        <taxon>Bacteria</taxon>
        <taxon>Pseudomonadati</taxon>
        <taxon>Pseudomonadota</taxon>
        <taxon>Betaproteobacteria</taxon>
        <taxon>Nitrosomonadales</taxon>
        <taxon>Sterolibacteriaceae</taxon>
        <taxon>Candidatus Nitricoxidivorans</taxon>
    </lineage>
</organism>
<accession>A0AA49FN42</accession>
<comment type="function">
    <text evidence="2">Antitoxin component of a type II toxin-antitoxin (TA) system.</text>
</comment>
<dbReference type="NCBIfam" id="TIGR01552">
    <property type="entry name" value="phd_fam"/>
    <property type="match status" value="1"/>
</dbReference>